<dbReference type="Pfam" id="PF05013">
    <property type="entry name" value="FGase"/>
    <property type="match status" value="1"/>
</dbReference>
<protein>
    <submittedName>
        <fullName evidence="1">N-formylglutamate amidohydrolase</fullName>
    </submittedName>
</protein>
<gene>
    <name evidence="1" type="ORF">PsAD2_00133</name>
</gene>
<name>A0A166BBW0_9HYPH</name>
<dbReference type="STRING" id="989403.SAMN05421798_10366"/>
<keyword evidence="2" id="KW-1185">Reference proteome</keyword>
<comment type="caution">
    <text evidence="1">The sequence shown here is derived from an EMBL/GenBank/DDBJ whole genome shotgun (WGS) entry which is preliminary data.</text>
</comment>
<dbReference type="SUPFAM" id="SSF53187">
    <property type="entry name" value="Zn-dependent exopeptidases"/>
    <property type="match status" value="1"/>
</dbReference>
<dbReference type="OrthoDB" id="8716700at2"/>
<dbReference type="AlphaFoldDB" id="A0A166BBW0"/>
<reference evidence="1 2" key="1">
    <citation type="journal article" date="2016" name="Front. Microbiol.">
        <title>Comparative Genomic Analysis Reveals a Diverse Repertoire of Genes Involved in Prokaryote-Eukaryote Interactions within the Pseudovibrio Genus.</title>
        <authorList>
            <person name="Romano S."/>
            <person name="Fernandez-Guerra A."/>
            <person name="Reen F.J."/>
            <person name="Glockner F.O."/>
            <person name="Crowley S.P."/>
            <person name="O'Sullivan O."/>
            <person name="Cotter P.D."/>
            <person name="Adams C."/>
            <person name="Dobson A.D."/>
            <person name="O'Gara F."/>
        </authorList>
    </citation>
    <scope>NUCLEOTIDE SEQUENCE [LARGE SCALE GENOMIC DNA]</scope>
    <source>
        <strain evidence="1 2">Ad2</strain>
    </source>
</reference>
<sequence>MAYSFSPLIKRGDSPIVLAQPHGGTDVPLSIWDRFNKVGQALADTDWHINRLYDGLLESASVIQTPMHRYVIDANRDPAGASLYPGQNTTTLCPLTDFDGRPIYRDGQEPSEDEVDARRAEFHAPYHDAIAEELERVRQKFGVAILYDCHSIRSNVPFLFEGELPVFNIGTNVGQTCAPLIEAITVDSCRQNESVETVVNARFKGGWTTRHYGQPETGVHAIQMETAQRAYMFEQSPWAYAPERALTTRATLKTILTKLEAQALSGVFASARTSR</sequence>
<dbReference type="PATRIC" id="fig|989403.3.peg.142"/>
<dbReference type="EMBL" id="LMCB01000001">
    <property type="protein sequence ID" value="KZL22107.1"/>
    <property type="molecule type" value="Genomic_DNA"/>
</dbReference>
<proteinExistence type="predicted"/>
<dbReference type="InterPro" id="IPR010247">
    <property type="entry name" value="HutG_amidohyd"/>
</dbReference>
<dbReference type="RefSeq" id="WP_068000616.1">
    <property type="nucleotide sequence ID" value="NZ_FOFM01000003.1"/>
</dbReference>
<dbReference type="NCBIfam" id="TIGR02017">
    <property type="entry name" value="hutG_amidohyd"/>
    <property type="match status" value="1"/>
</dbReference>
<accession>A0A166BBW0</accession>
<evidence type="ECO:0000313" key="2">
    <source>
        <dbReference type="Proteomes" id="UP000076577"/>
    </source>
</evidence>
<keyword evidence="1" id="KW-0378">Hydrolase</keyword>
<dbReference type="Proteomes" id="UP000076577">
    <property type="component" value="Unassembled WGS sequence"/>
</dbReference>
<dbReference type="InterPro" id="IPR007709">
    <property type="entry name" value="N-FG_amidohydro"/>
</dbReference>
<evidence type="ECO:0000313" key="1">
    <source>
        <dbReference type="EMBL" id="KZL22107.1"/>
    </source>
</evidence>
<organism evidence="1 2">
    <name type="scientific">Pseudovibrio axinellae</name>
    <dbReference type="NCBI Taxonomy" id="989403"/>
    <lineage>
        <taxon>Bacteria</taxon>
        <taxon>Pseudomonadati</taxon>
        <taxon>Pseudomonadota</taxon>
        <taxon>Alphaproteobacteria</taxon>
        <taxon>Hyphomicrobiales</taxon>
        <taxon>Stappiaceae</taxon>
        <taxon>Pseudovibrio</taxon>
    </lineage>
</organism>
<dbReference type="GO" id="GO:0016787">
    <property type="term" value="F:hydrolase activity"/>
    <property type="evidence" value="ECO:0007669"/>
    <property type="project" value="UniProtKB-KW"/>
</dbReference>
<dbReference type="Gene3D" id="3.40.630.40">
    <property type="entry name" value="Zn-dependent exopeptidases"/>
    <property type="match status" value="1"/>
</dbReference>